<dbReference type="EMBL" id="JAHRIQ010020597">
    <property type="protein sequence ID" value="MEQ2227477.1"/>
    <property type="molecule type" value="Genomic_DNA"/>
</dbReference>
<evidence type="ECO:0000313" key="3">
    <source>
        <dbReference type="Proteomes" id="UP001482620"/>
    </source>
</evidence>
<reference evidence="2 3" key="1">
    <citation type="submission" date="2021-06" db="EMBL/GenBank/DDBJ databases">
        <authorList>
            <person name="Palmer J.M."/>
        </authorList>
    </citation>
    <scope>NUCLEOTIDE SEQUENCE [LARGE SCALE GENOMIC DNA]</scope>
    <source>
        <strain evidence="3">if_2019</strain>
        <tissue evidence="2">Muscle</tissue>
    </source>
</reference>
<feature type="region of interest" description="Disordered" evidence="1">
    <location>
        <begin position="74"/>
        <end position="99"/>
    </location>
</feature>
<dbReference type="Proteomes" id="UP001482620">
    <property type="component" value="Unassembled WGS sequence"/>
</dbReference>
<sequence length="99" mass="10333">MILIYQGGKHTMRQKKPRGEDKKEGSKSAQGTSPDRPPPYRPSSSCSSLTSVHTPPPGGLYPMLEVQNGTLVVHGLDFPEGGGGSFNGSSGSSAGSFQD</sequence>
<gene>
    <name evidence="2" type="ORF">ILYODFUR_038063</name>
</gene>
<feature type="region of interest" description="Disordered" evidence="1">
    <location>
        <begin position="1"/>
        <end position="61"/>
    </location>
</feature>
<evidence type="ECO:0000313" key="2">
    <source>
        <dbReference type="EMBL" id="MEQ2227477.1"/>
    </source>
</evidence>
<organism evidence="2 3">
    <name type="scientific">Ilyodon furcidens</name>
    <name type="common">goldbreast splitfin</name>
    <dbReference type="NCBI Taxonomy" id="33524"/>
    <lineage>
        <taxon>Eukaryota</taxon>
        <taxon>Metazoa</taxon>
        <taxon>Chordata</taxon>
        <taxon>Craniata</taxon>
        <taxon>Vertebrata</taxon>
        <taxon>Euteleostomi</taxon>
        <taxon>Actinopterygii</taxon>
        <taxon>Neopterygii</taxon>
        <taxon>Teleostei</taxon>
        <taxon>Neoteleostei</taxon>
        <taxon>Acanthomorphata</taxon>
        <taxon>Ovalentaria</taxon>
        <taxon>Atherinomorphae</taxon>
        <taxon>Cyprinodontiformes</taxon>
        <taxon>Goodeidae</taxon>
        <taxon>Ilyodon</taxon>
    </lineage>
</organism>
<proteinExistence type="predicted"/>
<accession>A0ABV0T3L2</accession>
<feature type="non-terminal residue" evidence="2">
    <location>
        <position position="99"/>
    </location>
</feature>
<feature type="compositionally biased region" description="Low complexity" evidence="1">
    <location>
        <begin position="87"/>
        <end position="99"/>
    </location>
</feature>
<feature type="compositionally biased region" description="Basic and acidic residues" evidence="1">
    <location>
        <begin position="17"/>
        <end position="26"/>
    </location>
</feature>
<protein>
    <submittedName>
        <fullName evidence="2">Uncharacterized protein</fullName>
    </submittedName>
</protein>
<keyword evidence="3" id="KW-1185">Reference proteome</keyword>
<name>A0ABV0T3L2_9TELE</name>
<feature type="compositionally biased region" description="Low complexity" evidence="1">
    <location>
        <begin position="42"/>
        <end position="53"/>
    </location>
</feature>
<comment type="caution">
    <text evidence="2">The sequence shown here is derived from an EMBL/GenBank/DDBJ whole genome shotgun (WGS) entry which is preliminary data.</text>
</comment>
<evidence type="ECO:0000256" key="1">
    <source>
        <dbReference type="SAM" id="MobiDB-lite"/>
    </source>
</evidence>